<feature type="transmembrane region" description="Helical" evidence="13">
    <location>
        <begin position="102"/>
        <end position="124"/>
    </location>
</feature>
<dbReference type="PANTHER" id="PTHR11035:SF35">
    <property type="entry name" value="VERY-LONG-CHAIN (3R)-3-HYDROXYACYL-COA DEHYDRATASE"/>
    <property type="match status" value="1"/>
</dbReference>
<evidence type="ECO:0000256" key="9">
    <source>
        <dbReference type="ARBA" id="ARBA00023098"/>
    </source>
</evidence>
<evidence type="ECO:0000256" key="1">
    <source>
        <dbReference type="ARBA" id="ARBA00004141"/>
    </source>
</evidence>
<dbReference type="STRING" id="2769.R7QJK1"/>
<reference evidence="15" key="1">
    <citation type="journal article" date="2013" name="Proc. Natl. Acad. Sci. U.S.A.">
        <title>Genome structure and metabolic features in the red seaweed Chondrus crispus shed light on evolution of the Archaeplastida.</title>
        <authorList>
            <person name="Collen J."/>
            <person name="Porcel B."/>
            <person name="Carre W."/>
            <person name="Ball S.G."/>
            <person name="Chaparro C."/>
            <person name="Tonon T."/>
            <person name="Barbeyron T."/>
            <person name="Michel G."/>
            <person name="Noel B."/>
            <person name="Valentin K."/>
            <person name="Elias M."/>
            <person name="Artiguenave F."/>
            <person name="Arun A."/>
            <person name="Aury J.M."/>
            <person name="Barbosa-Neto J.F."/>
            <person name="Bothwell J.H."/>
            <person name="Bouget F.Y."/>
            <person name="Brillet L."/>
            <person name="Cabello-Hurtado F."/>
            <person name="Capella-Gutierrez S."/>
            <person name="Charrier B."/>
            <person name="Cladiere L."/>
            <person name="Cock J.M."/>
            <person name="Coelho S.M."/>
            <person name="Colleoni C."/>
            <person name="Czjzek M."/>
            <person name="Da Silva C."/>
            <person name="Delage L."/>
            <person name="Denoeud F."/>
            <person name="Deschamps P."/>
            <person name="Dittami S.M."/>
            <person name="Gabaldon T."/>
            <person name="Gachon C.M."/>
            <person name="Groisillier A."/>
            <person name="Herve C."/>
            <person name="Jabbari K."/>
            <person name="Katinka M."/>
            <person name="Kloareg B."/>
            <person name="Kowalczyk N."/>
            <person name="Labadie K."/>
            <person name="Leblanc C."/>
            <person name="Lopez P.J."/>
            <person name="McLachlan D.H."/>
            <person name="Meslet-Cladiere L."/>
            <person name="Moustafa A."/>
            <person name="Nehr Z."/>
            <person name="Nyvall Collen P."/>
            <person name="Panaud O."/>
            <person name="Partensky F."/>
            <person name="Poulain J."/>
            <person name="Rensing S.A."/>
            <person name="Rousvoal S."/>
            <person name="Samson G."/>
            <person name="Symeonidi A."/>
            <person name="Weissenbach J."/>
            <person name="Zambounis A."/>
            <person name="Wincker P."/>
            <person name="Boyen C."/>
        </authorList>
    </citation>
    <scope>NUCLEOTIDE SEQUENCE [LARGE SCALE GENOMIC DNA]</scope>
    <source>
        <strain evidence="15">cv. Stackhouse</strain>
    </source>
</reference>
<keyword evidence="11" id="KW-0275">Fatty acid biosynthesis</keyword>
<feature type="transmembrane region" description="Helical" evidence="13">
    <location>
        <begin position="183"/>
        <end position="206"/>
    </location>
</feature>
<dbReference type="PhylomeDB" id="R7QJK1"/>
<keyword evidence="6 13" id="KW-0812">Transmembrane</keyword>
<keyword evidence="15" id="KW-1185">Reference proteome</keyword>
<keyword evidence="9" id="KW-0443">Lipid metabolism</keyword>
<keyword evidence="8 13" id="KW-1133">Transmembrane helix</keyword>
<evidence type="ECO:0000256" key="10">
    <source>
        <dbReference type="ARBA" id="ARBA00023136"/>
    </source>
</evidence>
<keyword evidence="5" id="KW-0444">Lipid biosynthesis</keyword>
<organism evidence="14 15">
    <name type="scientific">Chondrus crispus</name>
    <name type="common">Carrageen Irish moss</name>
    <name type="synonym">Polymorpha crispa</name>
    <dbReference type="NCBI Taxonomy" id="2769"/>
    <lineage>
        <taxon>Eukaryota</taxon>
        <taxon>Rhodophyta</taxon>
        <taxon>Florideophyceae</taxon>
        <taxon>Rhodymeniophycidae</taxon>
        <taxon>Gigartinales</taxon>
        <taxon>Gigartinaceae</taxon>
        <taxon>Chondrus</taxon>
    </lineage>
</organism>
<dbReference type="GeneID" id="17325168"/>
<dbReference type="InterPro" id="IPR007482">
    <property type="entry name" value="Tyr_Pase-like_PTPLA"/>
</dbReference>
<comment type="pathway">
    <text evidence="2">Lipid metabolism; fatty acid biosynthesis.</text>
</comment>
<keyword evidence="7" id="KW-0276">Fatty acid metabolism</keyword>
<dbReference type="Gramene" id="CDF37580">
    <property type="protein sequence ID" value="CDF37580"/>
    <property type="gene ID" value="CHC_T00005797001"/>
</dbReference>
<comment type="subcellular location">
    <subcellularLocation>
        <location evidence="1">Membrane</location>
        <topology evidence="1">Multi-pass membrane protein</topology>
    </subcellularLocation>
</comment>
<dbReference type="OMA" id="LGLTMEW"/>
<dbReference type="GO" id="GO:0102158">
    <property type="term" value="F:very-long-chain (3R)-3-hydroxyacyl-CoA dehydratase activity"/>
    <property type="evidence" value="ECO:0007669"/>
    <property type="project" value="UniProtKB-EC"/>
</dbReference>
<evidence type="ECO:0000256" key="8">
    <source>
        <dbReference type="ARBA" id="ARBA00022989"/>
    </source>
</evidence>
<accession>R7QJK1</accession>
<comment type="similarity">
    <text evidence="3">Belongs to the very long-chain fatty acids dehydratase HACD family.</text>
</comment>
<sequence length="221" mass="26323">MDLSKLYLNVYNTSQGFLWMRVLVSILWFLLLRLFRPNNSWTLQEVYYIYIPYAHRGQSLAWLEVMHAAFGLAGGGVATAFVQCLGRYVVLVYVVEPIAFMHSAWVTTIMLFAWALADVVRYLFYIQSYLSRPWQTVLWLRYSLFLILYPIGIVCEWLIYYFTLEYVDSQELFAVRLPNAWNFAFDFGIWNRIVLLMYLYFGVFMFTHMVQQRKKKLPAVR</sequence>
<evidence type="ECO:0000313" key="14">
    <source>
        <dbReference type="EMBL" id="CDF37580.1"/>
    </source>
</evidence>
<dbReference type="GO" id="GO:0042761">
    <property type="term" value="P:very long-chain fatty acid biosynthetic process"/>
    <property type="evidence" value="ECO:0007669"/>
    <property type="project" value="TreeGrafter"/>
</dbReference>
<keyword evidence="10 13" id="KW-0472">Membrane</keyword>
<evidence type="ECO:0000256" key="13">
    <source>
        <dbReference type="SAM" id="Phobius"/>
    </source>
</evidence>
<feature type="transmembrane region" description="Helical" evidence="13">
    <location>
        <begin position="60"/>
        <end position="82"/>
    </location>
</feature>
<feature type="transmembrane region" description="Helical" evidence="13">
    <location>
        <begin position="16"/>
        <end position="35"/>
    </location>
</feature>
<dbReference type="RefSeq" id="XP_005717451.1">
    <property type="nucleotide sequence ID" value="XM_005717394.1"/>
</dbReference>
<dbReference type="AlphaFoldDB" id="R7QJK1"/>
<dbReference type="GO" id="GO:0030148">
    <property type="term" value="P:sphingolipid biosynthetic process"/>
    <property type="evidence" value="ECO:0007669"/>
    <property type="project" value="TreeGrafter"/>
</dbReference>
<evidence type="ECO:0000256" key="2">
    <source>
        <dbReference type="ARBA" id="ARBA00005194"/>
    </source>
</evidence>
<dbReference type="Pfam" id="PF04387">
    <property type="entry name" value="PTPLA"/>
    <property type="match status" value="1"/>
</dbReference>
<dbReference type="EMBL" id="HG001851">
    <property type="protein sequence ID" value="CDF37580.1"/>
    <property type="molecule type" value="Genomic_DNA"/>
</dbReference>
<evidence type="ECO:0000256" key="7">
    <source>
        <dbReference type="ARBA" id="ARBA00022832"/>
    </source>
</evidence>
<evidence type="ECO:0000313" key="15">
    <source>
        <dbReference type="Proteomes" id="UP000012073"/>
    </source>
</evidence>
<evidence type="ECO:0000256" key="11">
    <source>
        <dbReference type="ARBA" id="ARBA00023160"/>
    </source>
</evidence>
<feature type="transmembrane region" description="Helical" evidence="13">
    <location>
        <begin position="144"/>
        <end position="163"/>
    </location>
</feature>
<gene>
    <name evidence="14" type="ORF">CHC_T00005797001</name>
</gene>
<keyword evidence="12" id="KW-0456">Lyase</keyword>
<dbReference type="PANTHER" id="PTHR11035">
    <property type="entry name" value="VERY-LONG-CHAIN (3R)-3-HYDROXYACYL-COA DEHYDRATASE"/>
    <property type="match status" value="1"/>
</dbReference>
<dbReference type="GO" id="GO:0005789">
    <property type="term" value="C:endoplasmic reticulum membrane"/>
    <property type="evidence" value="ECO:0007669"/>
    <property type="project" value="TreeGrafter"/>
</dbReference>
<name>R7QJK1_CHOCR</name>
<dbReference type="EC" id="4.2.1.134" evidence="4"/>
<evidence type="ECO:0000256" key="12">
    <source>
        <dbReference type="ARBA" id="ARBA00023239"/>
    </source>
</evidence>
<evidence type="ECO:0000256" key="4">
    <source>
        <dbReference type="ARBA" id="ARBA00013122"/>
    </source>
</evidence>
<dbReference type="Proteomes" id="UP000012073">
    <property type="component" value="Unassembled WGS sequence"/>
</dbReference>
<evidence type="ECO:0000256" key="6">
    <source>
        <dbReference type="ARBA" id="ARBA00022692"/>
    </source>
</evidence>
<protein>
    <recommendedName>
        <fullName evidence="4">very-long-chain (3R)-3-hydroxyacyl-CoA dehydratase</fullName>
        <ecNumber evidence="4">4.2.1.134</ecNumber>
    </recommendedName>
</protein>
<evidence type="ECO:0000256" key="5">
    <source>
        <dbReference type="ARBA" id="ARBA00022516"/>
    </source>
</evidence>
<dbReference type="GO" id="GO:0030497">
    <property type="term" value="P:fatty acid elongation"/>
    <property type="evidence" value="ECO:0007669"/>
    <property type="project" value="TreeGrafter"/>
</dbReference>
<dbReference type="KEGG" id="ccp:CHC_T00005797001"/>
<proteinExistence type="inferred from homology"/>
<evidence type="ECO:0000256" key="3">
    <source>
        <dbReference type="ARBA" id="ARBA00007811"/>
    </source>
</evidence>
<dbReference type="UniPathway" id="UPA00094"/>
<dbReference type="OrthoDB" id="426at2759"/>